<feature type="transmembrane region" description="Helical" evidence="7">
    <location>
        <begin position="244"/>
        <end position="264"/>
    </location>
</feature>
<feature type="transmembrane region" description="Helical" evidence="7">
    <location>
        <begin position="183"/>
        <end position="208"/>
    </location>
</feature>
<dbReference type="GO" id="GO:0009977">
    <property type="term" value="F:proton motive force dependent protein transmembrane transporter activity"/>
    <property type="evidence" value="ECO:0007669"/>
    <property type="project" value="TreeGrafter"/>
</dbReference>
<dbReference type="GO" id="GO:0065002">
    <property type="term" value="P:intracellular protein transmembrane transport"/>
    <property type="evidence" value="ECO:0007669"/>
    <property type="project" value="TreeGrafter"/>
</dbReference>
<dbReference type="Pfam" id="PF00902">
    <property type="entry name" value="TatC"/>
    <property type="match status" value="1"/>
</dbReference>
<dbReference type="RefSeq" id="WP_145860246.1">
    <property type="nucleotide sequence ID" value="NZ_RPFW01000008.1"/>
</dbReference>
<evidence type="ECO:0000256" key="7">
    <source>
        <dbReference type="HAMAP-Rule" id="MF_00902"/>
    </source>
</evidence>
<reference evidence="8 9" key="1">
    <citation type="submission" date="2018-11" db="EMBL/GenBank/DDBJ databases">
        <title>Trebonia kvetii gen.nov., sp.nov., a novel acidophilic actinobacterium, and proposal of the new actinobacterial family Treboniaceae fam. nov.</title>
        <authorList>
            <person name="Rapoport D."/>
            <person name="Sagova-Mareckova M."/>
            <person name="Sedlacek I."/>
            <person name="Provaznik J."/>
            <person name="Kralova S."/>
            <person name="Pavlinic D."/>
            <person name="Benes V."/>
            <person name="Kopecky J."/>
        </authorList>
    </citation>
    <scope>NUCLEOTIDE SEQUENCE [LARGE SCALE GENOMIC DNA]</scope>
    <source>
        <strain evidence="8 9">15Tr583</strain>
    </source>
</reference>
<keyword evidence="2 7" id="KW-0812">Transmembrane</keyword>
<dbReference type="GO" id="GO:0043953">
    <property type="term" value="P:protein transport by the Tat complex"/>
    <property type="evidence" value="ECO:0007669"/>
    <property type="project" value="UniProtKB-UniRule"/>
</dbReference>
<feature type="transmembrane region" description="Helical" evidence="7">
    <location>
        <begin position="138"/>
        <end position="163"/>
    </location>
</feature>
<evidence type="ECO:0000313" key="9">
    <source>
        <dbReference type="Proteomes" id="UP000460272"/>
    </source>
</evidence>
<evidence type="ECO:0000256" key="3">
    <source>
        <dbReference type="ARBA" id="ARBA00022927"/>
    </source>
</evidence>
<keyword evidence="7" id="KW-1003">Cell membrane</keyword>
<keyword evidence="3 7" id="KW-0653">Protein transport</keyword>
<comment type="subcellular location">
    <subcellularLocation>
        <location evidence="7">Cell membrane</location>
        <topology evidence="7">Multi-pass membrane protein</topology>
    </subcellularLocation>
    <subcellularLocation>
        <location evidence="1">Membrane</location>
        <topology evidence="1">Multi-pass membrane protein</topology>
    </subcellularLocation>
</comment>
<comment type="function">
    <text evidence="7">Part of the twin-arginine translocation (Tat) system that transports large folded proteins containing a characteristic twin-arginine motif in their signal peptide across membranes. Together with TatB, TatC is part of a receptor directly interacting with Tat signal peptides.</text>
</comment>
<evidence type="ECO:0000256" key="1">
    <source>
        <dbReference type="ARBA" id="ARBA00004141"/>
    </source>
</evidence>
<comment type="subunit">
    <text evidence="7">The Tat system comprises two distinct complexes: a TatABC complex, containing multiple copies of TatA, TatB and TatC subunits, and a separate TatA complex, containing only TatA subunits. Substrates initially bind to the TatABC complex, which probably triggers association of the separate TatA complex to form the active translocon.</text>
</comment>
<keyword evidence="5 7" id="KW-0811">Translocation</keyword>
<dbReference type="PANTHER" id="PTHR30371:SF0">
    <property type="entry name" value="SEC-INDEPENDENT PROTEIN TRANSLOCASE PROTEIN TATC, CHLOROPLASTIC-RELATED"/>
    <property type="match status" value="1"/>
</dbReference>
<dbReference type="Proteomes" id="UP000460272">
    <property type="component" value="Unassembled WGS sequence"/>
</dbReference>
<organism evidence="8 9">
    <name type="scientific">Trebonia kvetii</name>
    <dbReference type="NCBI Taxonomy" id="2480626"/>
    <lineage>
        <taxon>Bacteria</taxon>
        <taxon>Bacillati</taxon>
        <taxon>Actinomycetota</taxon>
        <taxon>Actinomycetes</taxon>
        <taxon>Streptosporangiales</taxon>
        <taxon>Treboniaceae</taxon>
        <taxon>Trebonia</taxon>
    </lineage>
</organism>
<gene>
    <name evidence="7 8" type="primary">tatC</name>
    <name evidence="8" type="ORF">EAS64_35285</name>
</gene>
<dbReference type="AlphaFoldDB" id="A0A6P2BNS7"/>
<evidence type="ECO:0000256" key="4">
    <source>
        <dbReference type="ARBA" id="ARBA00022989"/>
    </source>
</evidence>
<dbReference type="GO" id="GO:0033281">
    <property type="term" value="C:TAT protein transport complex"/>
    <property type="evidence" value="ECO:0007669"/>
    <property type="project" value="UniProtKB-UniRule"/>
</dbReference>
<dbReference type="NCBIfam" id="TIGR00945">
    <property type="entry name" value="tatC"/>
    <property type="match status" value="1"/>
</dbReference>
<proteinExistence type="inferred from homology"/>
<dbReference type="HAMAP" id="MF_00902">
    <property type="entry name" value="TatC"/>
    <property type="match status" value="1"/>
</dbReference>
<keyword evidence="4 7" id="KW-1133">Transmembrane helix</keyword>
<keyword evidence="6 7" id="KW-0472">Membrane</keyword>
<dbReference type="OrthoDB" id="9777044at2"/>
<comment type="similarity">
    <text evidence="7">Belongs to the TatC family.</text>
</comment>
<evidence type="ECO:0000256" key="6">
    <source>
        <dbReference type="ARBA" id="ARBA00023136"/>
    </source>
</evidence>
<protein>
    <recommendedName>
        <fullName evidence="7">Sec-independent protein translocase protein TatC</fullName>
    </recommendedName>
</protein>
<evidence type="ECO:0000256" key="2">
    <source>
        <dbReference type="ARBA" id="ARBA00022692"/>
    </source>
</evidence>
<feature type="transmembrane region" description="Helical" evidence="7">
    <location>
        <begin position="98"/>
        <end position="126"/>
    </location>
</feature>
<dbReference type="PANTHER" id="PTHR30371">
    <property type="entry name" value="SEC-INDEPENDENT PROTEIN TRANSLOCASE PROTEIN TATC"/>
    <property type="match status" value="1"/>
</dbReference>
<accession>A0A6P2BNS7</accession>
<evidence type="ECO:0000313" key="8">
    <source>
        <dbReference type="EMBL" id="TVZ00644.1"/>
    </source>
</evidence>
<comment type="caution">
    <text evidence="8">The sequence shown here is derived from an EMBL/GenBank/DDBJ whole genome shotgun (WGS) entry which is preliminary data.</text>
</comment>
<keyword evidence="9" id="KW-1185">Reference proteome</keyword>
<dbReference type="PRINTS" id="PR01840">
    <property type="entry name" value="TATCFAMILY"/>
</dbReference>
<feature type="transmembrane region" description="Helical" evidence="7">
    <location>
        <begin position="44"/>
        <end position="62"/>
    </location>
</feature>
<sequence>MASKPSAIRGARIVGERFLRSQQRANPEGRMSLIDHLRELRNRVVKIAVAVLVGAGVSWAFYTHIWNFIQRPYCHAVTFCKTNVPGHSLVLNGVMDGFYLHIKVSVIAGVVLTSPIWLYQLWAFVAPGLYSREKRWTYAFLGTAVPLFGLGCFFAFTAMSRGLDFFIGMSQGFTNLYTADTYIGYWIAMIVGFGLCFEVPLFLVILNLARVVTHERFKKWRRLIIFLVFVFAGIASPSPDPLTMLLLGGVVVVLVEAAEIFIYLNDRRWARNHPDLYAGLDDDELSPIDDPEPIDADSNI</sequence>
<dbReference type="EMBL" id="RPFW01000008">
    <property type="protein sequence ID" value="TVZ00644.1"/>
    <property type="molecule type" value="Genomic_DNA"/>
</dbReference>
<dbReference type="InterPro" id="IPR002033">
    <property type="entry name" value="TatC"/>
</dbReference>
<feature type="transmembrane region" description="Helical" evidence="7">
    <location>
        <begin position="220"/>
        <end position="238"/>
    </location>
</feature>
<evidence type="ECO:0000256" key="5">
    <source>
        <dbReference type="ARBA" id="ARBA00023010"/>
    </source>
</evidence>
<name>A0A6P2BNS7_9ACTN</name>
<keyword evidence="7" id="KW-0813">Transport</keyword>